<organism evidence="7 8">
    <name type="scientific">Senna tora</name>
    <dbReference type="NCBI Taxonomy" id="362788"/>
    <lineage>
        <taxon>Eukaryota</taxon>
        <taxon>Viridiplantae</taxon>
        <taxon>Streptophyta</taxon>
        <taxon>Embryophyta</taxon>
        <taxon>Tracheophyta</taxon>
        <taxon>Spermatophyta</taxon>
        <taxon>Magnoliopsida</taxon>
        <taxon>eudicotyledons</taxon>
        <taxon>Gunneridae</taxon>
        <taxon>Pentapetalae</taxon>
        <taxon>rosids</taxon>
        <taxon>fabids</taxon>
        <taxon>Fabales</taxon>
        <taxon>Fabaceae</taxon>
        <taxon>Caesalpinioideae</taxon>
        <taxon>Cassia clade</taxon>
        <taxon>Senna</taxon>
    </lineage>
</organism>
<name>A0A834TU26_9FABA</name>
<keyword evidence="8" id="KW-1185">Reference proteome</keyword>
<comment type="pathway">
    <text evidence="3">Protein modification; protein ubiquitination.</text>
</comment>
<dbReference type="PROSITE" id="PS50097">
    <property type="entry name" value="BTB"/>
    <property type="match status" value="1"/>
</dbReference>
<evidence type="ECO:0000256" key="2">
    <source>
        <dbReference type="ARBA" id="ARBA00004184"/>
    </source>
</evidence>
<dbReference type="InterPro" id="IPR058039">
    <property type="entry name" value="At3g05675-like_ankyrin"/>
</dbReference>
<evidence type="ECO:0000256" key="1">
    <source>
        <dbReference type="ARBA" id="ARBA00002668"/>
    </source>
</evidence>
<dbReference type="Proteomes" id="UP000634136">
    <property type="component" value="Unassembled WGS sequence"/>
</dbReference>
<feature type="domain" description="BTB" evidence="6">
    <location>
        <begin position="219"/>
        <end position="296"/>
    </location>
</feature>
<keyword evidence="4" id="KW-0833">Ubl conjugation pathway</keyword>
<evidence type="ECO:0000313" key="8">
    <source>
        <dbReference type="Proteomes" id="UP000634136"/>
    </source>
</evidence>
<dbReference type="InterPro" id="IPR038920">
    <property type="entry name" value="At3g05675-like"/>
</dbReference>
<comment type="function">
    <text evidence="1">May act as a substrate-specific adapter of an E3 ubiquitin-protein ligase complex (CUL3-RBX1-BTB) which mediates the ubiquitination and subsequent proteasomal degradation of target proteins.</text>
</comment>
<evidence type="ECO:0000256" key="3">
    <source>
        <dbReference type="ARBA" id="ARBA00004906"/>
    </source>
</evidence>
<proteinExistence type="predicted"/>
<dbReference type="PANTHER" id="PTHR31060">
    <property type="entry name" value="OSJNBA0011J08.25 PROTEIN-RELATED"/>
    <property type="match status" value="1"/>
</dbReference>
<feature type="compositionally biased region" description="Basic and acidic residues" evidence="5">
    <location>
        <begin position="51"/>
        <end position="64"/>
    </location>
</feature>
<comment type="caution">
    <text evidence="7">The sequence shown here is derived from an EMBL/GenBank/DDBJ whole genome shotgun (WGS) entry which is preliminary data.</text>
</comment>
<dbReference type="UniPathway" id="UPA00143"/>
<evidence type="ECO:0000259" key="6">
    <source>
        <dbReference type="PROSITE" id="PS50097"/>
    </source>
</evidence>
<feature type="compositionally biased region" description="Low complexity" evidence="5">
    <location>
        <begin position="39"/>
        <end position="48"/>
    </location>
</feature>
<evidence type="ECO:0000256" key="4">
    <source>
        <dbReference type="ARBA" id="ARBA00022786"/>
    </source>
</evidence>
<dbReference type="InterPro" id="IPR000210">
    <property type="entry name" value="BTB/POZ_dom"/>
</dbReference>
<evidence type="ECO:0000313" key="7">
    <source>
        <dbReference type="EMBL" id="KAF7828242.1"/>
    </source>
</evidence>
<dbReference type="AlphaFoldDB" id="A0A834TU26"/>
<sequence>MAATTTTTTYLKVLNQPNKPKRRKHRETTISASATSNDPHTSSSSSSPHHTHNEQHYRKIDPPSKPRQSVDSPLGDTINHSALSSDSAPSYRIRFSPGRFSPTMDFSYTGSPAANGHSAQESFPSSFTKFNSALTAGLLNPMSPPPPSDKTRSSPTLFEMMASEPDIHPRTQIPPNSIAASAQKPQVLVQDRQALMMQRISDILATRSPGNQFNDPSSSDIKLTLSSKDGISVSMNVHRQILVAHSRFFSVKLSDRWAKQQRPNLPYIVEIADCDDVEIYIETLRLMYCKDLRKKLMKEDVSRVLGILKVSAAIGFDAGVLSCLEYLEAAPWAEDEEEKVASLLSELRLEAAGDVLKRVSTEVTNGSEEGNDNEEVLLKLIRVVLEGKDEKAKREMKGLVSKMLRENSSQNDLRKESLYSACDDCLQLLGHHILRAAASDLEDVGQIARQADNLHWILDILIDRQIAEDFLKTWASQSELSEAHSKVPAVHRFEVSRVTARLFVGIGKGQLLASKDVRWLLLKTWIMPFYDDFGWMRRASKGLDRHLIEDGLSNTILTLPLSHQQELLLAWFNRFLNSGEDCPNIQRAFEIWWRRAFWKRNGEEERMRHLRIATATIDNP</sequence>
<dbReference type="InterPro" id="IPR011333">
    <property type="entry name" value="SKP1/BTB/POZ_sf"/>
</dbReference>
<feature type="region of interest" description="Disordered" evidence="5">
    <location>
        <begin position="1"/>
        <end position="96"/>
    </location>
</feature>
<reference evidence="7" key="1">
    <citation type="submission" date="2020-09" db="EMBL/GenBank/DDBJ databases">
        <title>Genome-Enabled Discovery of Anthraquinone Biosynthesis in Senna tora.</title>
        <authorList>
            <person name="Kang S.-H."/>
            <person name="Pandey R.P."/>
            <person name="Lee C.-M."/>
            <person name="Sim J.-S."/>
            <person name="Jeong J.-T."/>
            <person name="Choi B.-S."/>
            <person name="Jung M."/>
            <person name="Ginzburg D."/>
            <person name="Zhao K."/>
            <person name="Won S.Y."/>
            <person name="Oh T.-J."/>
            <person name="Yu Y."/>
            <person name="Kim N.-H."/>
            <person name="Lee O.R."/>
            <person name="Lee T.-H."/>
            <person name="Bashyal P."/>
            <person name="Kim T.-S."/>
            <person name="Lee W.-H."/>
            <person name="Kawkins C."/>
            <person name="Kim C.-K."/>
            <person name="Kim J.S."/>
            <person name="Ahn B.O."/>
            <person name="Rhee S.Y."/>
            <person name="Sohng J.K."/>
        </authorList>
    </citation>
    <scope>NUCLEOTIDE SEQUENCE</scope>
    <source>
        <tissue evidence="7">Leaf</tissue>
    </source>
</reference>
<dbReference type="SUPFAM" id="SSF54695">
    <property type="entry name" value="POZ domain"/>
    <property type="match status" value="1"/>
</dbReference>
<feature type="compositionally biased region" description="Polar residues" evidence="5">
    <location>
        <begin position="78"/>
        <end position="88"/>
    </location>
</feature>
<evidence type="ECO:0000256" key="5">
    <source>
        <dbReference type="SAM" id="MobiDB-lite"/>
    </source>
</evidence>
<protein>
    <submittedName>
        <fullName evidence="7">BTB/POZ domain-containing protein</fullName>
    </submittedName>
</protein>
<dbReference type="OrthoDB" id="1903255at2759"/>
<dbReference type="GO" id="GO:0012505">
    <property type="term" value="C:endomembrane system"/>
    <property type="evidence" value="ECO:0007669"/>
    <property type="project" value="UniProtKB-SubCell"/>
</dbReference>
<dbReference type="Pfam" id="PF25553">
    <property type="entry name" value="BTB-POZ_ANK-like"/>
    <property type="match status" value="1"/>
</dbReference>
<feature type="compositionally biased region" description="Polar residues" evidence="5">
    <location>
        <begin position="29"/>
        <end position="38"/>
    </location>
</feature>
<dbReference type="GO" id="GO:0016567">
    <property type="term" value="P:protein ubiquitination"/>
    <property type="evidence" value="ECO:0007669"/>
    <property type="project" value="UniProtKB-UniPathway"/>
</dbReference>
<accession>A0A834TU26</accession>
<dbReference type="Gene3D" id="3.30.710.10">
    <property type="entry name" value="Potassium Channel Kv1.1, Chain A"/>
    <property type="match status" value="1"/>
</dbReference>
<gene>
    <name evidence="7" type="ORF">G2W53_019406</name>
</gene>
<dbReference type="PANTHER" id="PTHR31060:SF3">
    <property type="entry name" value="OS04G0579700 PROTEIN"/>
    <property type="match status" value="1"/>
</dbReference>
<dbReference type="EMBL" id="JAAIUW010000006">
    <property type="protein sequence ID" value="KAF7828242.1"/>
    <property type="molecule type" value="Genomic_DNA"/>
</dbReference>
<comment type="subcellular location">
    <subcellularLocation>
        <location evidence="2">Endomembrane system</location>
        <topology evidence="2">Peripheral membrane protein</topology>
    </subcellularLocation>
</comment>